<dbReference type="PANTHER" id="PTHR12547">
    <property type="entry name" value="CCCH ZINC FINGER/TIS11-RELATED"/>
    <property type="match status" value="1"/>
</dbReference>
<dbReference type="Pfam" id="PF00642">
    <property type="entry name" value="zf-CCCH"/>
    <property type="match status" value="2"/>
</dbReference>
<evidence type="ECO:0000256" key="2">
    <source>
        <dbReference type="ARBA" id="ARBA00022737"/>
    </source>
</evidence>
<dbReference type="Proteomes" id="UP001177023">
    <property type="component" value="Unassembled WGS sequence"/>
</dbReference>
<keyword evidence="1 5" id="KW-0479">Metal-binding</keyword>
<feature type="non-terminal residue" evidence="8">
    <location>
        <position position="247"/>
    </location>
</feature>
<dbReference type="SMART" id="SM00356">
    <property type="entry name" value="ZnF_C3H1"/>
    <property type="match status" value="2"/>
</dbReference>
<evidence type="ECO:0000313" key="9">
    <source>
        <dbReference type="Proteomes" id="UP001177023"/>
    </source>
</evidence>
<evidence type="ECO:0000259" key="7">
    <source>
        <dbReference type="PROSITE" id="PS50103"/>
    </source>
</evidence>
<protein>
    <recommendedName>
        <fullName evidence="7">C3H1-type domain-containing protein</fullName>
    </recommendedName>
</protein>
<dbReference type="InterPro" id="IPR045877">
    <property type="entry name" value="ZFP36-like"/>
</dbReference>
<keyword evidence="3 5" id="KW-0863">Zinc-finger</keyword>
<dbReference type="InterPro" id="IPR000571">
    <property type="entry name" value="Znf_CCCH"/>
</dbReference>
<feature type="domain" description="C3H1-type" evidence="7">
    <location>
        <begin position="91"/>
        <end position="119"/>
    </location>
</feature>
<evidence type="ECO:0000256" key="5">
    <source>
        <dbReference type="PROSITE-ProRule" id="PRU00723"/>
    </source>
</evidence>
<feature type="zinc finger region" description="C3H1-type" evidence="5">
    <location>
        <begin position="91"/>
        <end position="119"/>
    </location>
</feature>
<keyword evidence="9" id="KW-1185">Reference proteome</keyword>
<dbReference type="Gene3D" id="4.10.1000.10">
    <property type="entry name" value="Zinc finger, CCCH-type"/>
    <property type="match status" value="1"/>
</dbReference>
<organism evidence="8 9">
    <name type="scientific">Mesorhabditis spiculigera</name>
    <dbReference type="NCBI Taxonomy" id="96644"/>
    <lineage>
        <taxon>Eukaryota</taxon>
        <taxon>Metazoa</taxon>
        <taxon>Ecdysozoa</taxon>
        <taxon>Nematoda</taxon>
        <taxon>Chromadorea</taxon>
        <taxon>Rhabditida</taxon>
        <taxon>Rhabditina</taxon>
        <taxon>Rhabditomorpha</taxon>
        <taxon>Rhabditoidea</taxon>
        <taxon>Rhabditidae</taxon>
        <taxon>Mesorhabditinae</taxon>
        <taxon>Mesorhabditis</taxon>
    </lineage>
</organism>
<dbReference type="SUPFAM" id="SSF90229">
    <property type="entry name" value="CCCH zinc finger"/>
    <property type="match status" value="2"/>
</dbReference>
<evidence type="ECO:0000313" key="8">
    <source>
        <dbReference type="EMBL" id="CAJ0569280.1"/>
    </source>
</evidence>
<dbReference type="AlphaFoldDB" id="A0AA36CJN1"/>
<proteinExistence type="predicted"/>
<dbReference type="FunFam" id="4.10.1000.10:FF:000003">
    <property type="entry name" value="Zinc finger CCCH domain-containing protein"/>
    <property type="match status" value="1"/>
</dbReference>
<evidence type="ECO:0000256" key="1">
    <source>
        <dbReference type="ARBA" id="ARBA00022723"/>
    </source>
</evidence>
<feature type="zinc finger region" description="C3H1-type" evidence="5">
    <location>
        <begin position="49"/>
        <end position="76"/>
    </location>
</feature>
<evidence type="ECO:0000256" key="6">
    <source>
        <dbReference type="SAM" id="MobiDB-lite"/>
    </source>
</evidence>
<reference evidence="8" key="1">
    <citation type="submission" date="2023-06" db="EMBL/GenBank/DDBJ databases">
        <authorList>
            <person name="Delattre M."/>
        </authorList>
    </citation>
    <scope>NUCLEOTIDE SEQUENCE</scope>
    <source>
        <strain evidence="8">AF72</strain>
    </source>
</reference>
<dbReference type="GO" id="GO:0043186">
    <property type="term" value="C:P granule"/>
    <property type="evidence" value="ECO:0007669"/>
    <property type="project" value="UniProtKB-ARBA"/>
</dbReference>
<dbReference type="InterPro" id="IPR036855">
    <property type="entry name" value="Znf_CCCH_sf"/>
</dbReference>
<comment type="caution">
    <text evidence="8">The sequence shown here is derived from an EMBL/GenBank/DDBJ whole genome shotgun (WGS) entry which is preliminary data.</text>
</comment>
<dbReference type="EMBL" id="CATQJA010001996">
    <property type="protein sequence ID" value="CAJ0569280.1"/>
    <property type="molecule type" value="Genomic_DNA"/>
</dbReference>
<evidence type="ECO:0000256" key="4">
    <source>
        <dbReference type="ARBA" id="ARBA00022833"/>
    </source>
</evidence>
<keyword evidence="4 5" id="KW-0862">Zinc</keyword>
<evidence type="ECO:0000256" key="3">
    <source>
        <dbReference type="ARBA" id="ARBA00022771"/>
    </source>
</evidence>
<dbReference type="GO" id="GO:0008270">
    <property type="term" value="F:zinc ion binding"/>
    <property type="evidence" value="ECO:0007669"/>
    <property type="project" value="UniProtKB-KW"/>
</dbReference>
<keyword evidence="2" id="KW-0677">Repeat</keyword>
<sequence length="247" mass="27336">MSTTIVPSTPTTSTKPRRGRRPRLPATQEVQQAEFVKYMATKEHRKKAAYKTSMCREYRAGYCPYGDACTYAHGLDELRVAPMIGKPKHRKYKTAMCDNFSNLGWCRYGLKCQFRHTNADGQEALVVPEGPPESCSSGSQTSSNIPDARPGAMISEWLDNLHITPPSTRTSSASAQSLEADGSVTPPTSSTPKAGRRVQFEPPFDFNGFESPVRPGQVNIELRPPAVSNAEWFATTPKKVRMQCSEM</sequence>
<gene>
    <name evidence="8" type="ORF">MSPICULIGERA_LOCUS7763</name>
</gene>
<dbReference type="PROSITE" id="PS50103">
    <property type="entry name" value="ZF_C3H1"/>
    <property type="match status" value="2"/>
</dbReference>
<feature type="compositionally biased region" description="Low complexity" evidence="6">
    <location>
        <begin position="1"/>
        <end position="14"/>
    </location>
</feature>
<dbReference type="Gene3D" id="6.10.250.3220">
    <property type="match status" value="1"/>
</dbReference>
<feature type="region of interest" description="Disordered" evidence="6">
    <location>
        <begin position="164"/>
        <end position="197"/>
    </location>
</feature>
<dbReference type="PANTHER" id="PTHR12547:SF144">
    <property type="entry name" value="C3H1-TYPE DOMAIN-CONTAINING PROTEIN"/>
    <property type="match status" value="1"/>
</dbReference>
<dbReference type="GO" id="GO:0005829">
    <property type="term" value="C:cytosol"/>
    <property type="evidence" value="ECO:0007669"/>
    <property type="project" value="TreeGrafter"/>
</dbReference>
<name>A0AA36CJN1_9BILA</name>
<feature type="domain" description="C3H1-type" evidence="7">
    <location>
        <begin position="49"/>
        <end position="76"/>
    </location>
</feature>
<dbReference type="GO" id="GO:0010468">
    <property type="term" value="P:regulation of gene expression"/>
    <property type="evidence" value="ECO:0007669"/>
    <property type="project" value="UniProtKB-ARBA"/>
</dbReference>
<feature type="compositionally biased region" description="Low complexity" evidence="6">
    <location>
        <begin position="164"/>
        <end position="177"/>
    </location>
</feature>
<dbReference type="GO" id="GO:0051252">
    <property type="term" value="P:regulation of RNA metabolic process"/>
    <property type="evidence" value="ECO:0007669"/>
    <property type="project" value="UniProtKB-ARBA"/>
</dbReference>
<feature type="region of interest" description="Disordered" evidence="6">
    <location>
        <begin position="1"/>
        <end position="26"/>
    </location>
</feature>
<accession>A0AA36CJN1</accession>
<feature type="region of interest" description="Disordered" evidence="6">
    <location>
        <begin position="127"/>
        <end position="149"/>
    </location>
</feature>
<dbReference type="GO" id="GO:0003730">
    <property type="term" value="F:mRNA 3'-UTR binding"/>
    <property type="evidence" value="ECO:0007669"/>
    <property type="project" value="TreeGrafter"/>
</dbReference>